<keyword evidence="1" id="KW-1133">Transmembrane helix</keyword>
<feature type="transmembrane region" description="Helical" evidence="1">
    <location>
        <begin position="7"/>
        <end position="25"/>
    </location>
</feature>
<feature type="transmembrane region" description="Helical" evidence="1">
    <location>
        <begin position="37"/>
        <end position="55"/>
    </location>
</feature>
<keyword evidence="1" id="KW-0812">Transmembrane</keyword>
<keyword evidence="3" id="KW-1185">Reference proteome</keyword>
<evidence type="ECO:0000313" key="2">
    <source>
        <dbReference type="EMBL" id="WXB91508.1"/>
    </source>
</evidence>
<keyword evidence="1" id="KW-0472">Membrane</keyword>
<dbReference type="EMBL" id="CP147404">
    <property type="protein sequence ID" value="WXB91508.1"/>
    <property type="molecule type" value="Genomic_DNA"/>
</dbReference>
<feature type="transmembrane region" description="Helical" evidence="1">
    <location>
        <begin position="67"/>
        <end position="87"/>
    </location>
</feature>
<evidence type="ECO:0000313" key="3">
    <source>
        <dbReference type="Proteomes" id="UP001387364"/>
    </source>
</evidence>
<dbReference type="Proteomes" id="UP001387364">
    <property type="component" value="Chromosome"/>
</dbReference>
<dbReference type="RefSeq" id="WP_338749061.1">
    <property type="nucleotide sequence ID" value="NZ_CP147404.1"/>
</dbReference>
<accession>A0ABZ2N1G1</accession>
<evidence type="ECO:0000256" key="1">
    <source>
        <dbReference type="SAM" id="Phobius"/>
    </source>
</evidence>
<protein>
    <submittedName>
        <fullName evidence="2">Uncharacterized protein</fullName>
    </submittedName>
</protein>
<sequence length="90" mass="10006">MKKILGITSVFIPAVLALFIINFLFDIVTLKIQGLPLVLPFVLCPVGAIFGFVGYKMNRDKLSFTGIIFNIILFVFPVIYNVMVTLIQGP</sequence>
<proteinExistence type="predicted"/>
<gene>
    <name evidence="2" type="ORF">WDJ61_09435</name>
</gene>
<name>A0ABZ2N1G1_9BACI</name>
<reference evidence="2 3" key="1">
    <citation type="submission" date="2024-02" db="EMBL/GenBank/DDBJ databases">
        <title>Seven novel Bacillus-like species.</title>
        <authorList>
            <person name="Liu G."/>
        </authorList>
    </citation>
    <scope>NUCLEOTIDE SEQUENCE [LARGE SCALE GENOMIC DNA]</scope>
    <source>
        <strain evidence="2 3">FJAT-52991</strain>
    </source>
</reference>
<organism evidence="2 3">
    <name type="scientific">Bacillus kandeliae</name>
    <dbReference type="NCBI Taxonomy" id="3129297"/>
    <lineage>
        <taxon>Bacteria</taxon>
        <taxon>Bacillati</taxon>
        <taxon>Bacillota</taxon>
        <taxon>Bacilli</taxon>
        <taxon>Bacillales</taxon>
        <taxon>Bacillaceae</taxon>
        <taxon>Bacillus</taxon>
    </lineage>
</organism>